<dbReference type="InterPro" id="IPR009003">
    <property type="entry name" value="Peptidase_S1_PA"/>
</dbReference>
<dbReference type="CDD" id="cd00190">
    <property type="entry name" value="Tryp_SPc"/>
    <property type="match status" value="1"/>
</dbReference>
<dbReference type="InterPro" id="IPR001254">
    <property type="entry name" value="Trypsin_dom"/>
</dbReference>
<dbReference type="FunFam" id="2.40.10.10:FF:000028">
    <property type="entry name" value="Serine protease easter"/>
    <property type="match status" value="1"/>
</dbReference>
<comment type="similarity">
    <text evidence="4">Belongs to the peptidase S1 family. CLIP subfamily.</text>
</comment>
<dbReference type="SUPFAM" id="SSF50494">
    <property type="entry name" value="Trypsin-like serine proteases"/>
    <property type="match status" value="1"/>
</dbReference>
<dbReference type="GO" id="GO:0006508">
    <property type="term" value="P:proteolysis"/>
    <property type="evidence" value="ECO:0007669"/>
    <property type="project" value="InterPro"/>
</dbReference>
<gene>
    <name evidence="6" type="ORF">NMOB1V02_LOCUS10431</name>
</gene>
<evidence type="ECO:0000256" key="3">
    <source>
        <dbReference type="ARBA" id="ARBA00023180"/>
    </source>
</evidence>
<organism evidence="6">
    <name type="scientific">Notodromas monacha</name>
    <dbReference type="NCBI Taxonomy" id="399045"/>
    <lineage>
        <taxon>Eukaryota</taxon>
        <taxon>Metazoa</taxon>
        <taxon>Ecdysozoa</taxon>
        <taxon>Arthropoda</taxon>
        <taxon>Crustacea</taxon>
        <taxon>Oligostraca</taxon>
        <taxon>Ostracoda</taxon>
        <taxon>Podocopa</taxon>
        <taxon>Podocopida</taxon>
        <taxon>Cypridocopina</taxon>
        <taxon>Cypridoidea</taxon>
        <taxon>Cyprididae</taxon>
        <taxon>Notodromas</taxon>
    </lineage>
</organism>
<keyword evidence="1" id="KW-0732">Signal</keyword>
<keyword evidence="3" id="KW-0325">Glycoprotein</keyword>
<evidence type="ECO:0000313" key="7">
    <source>
        <dbReference type="Proteomes" id="UP000678499"/>
    </source>
</evidence>
<proteinExistence type="inferred from homology"/>
<evidence type="ECO:0000259" key="5">
    <source>
        <dbReference type="PROSITE" id="PS50240"/>
    </source>
</evidence>
<dbReference type="Proteomes" id="UP000678499">
    <property type="component" value="Unassembled WGS sequence"/>
</dbReference>
<dbReference type="GO" id="GO:0004252">
    <property type="term" value="F:serine-type endopeptidase activity"/>
    <property type="evidence" value="ECO:0007669"/>
    <property type="project" value="InterPro"/>
</dbReference>
<evidence type="ECO:0000256" key="2">
    <source>
        <dbReference type="ARBA" id="ARBA00023157"/>
    </source>
</evidence>
<dbReference type="AlphaFoldDB" id="A0A7R9BWD8"/>
<evidence type="ECO:0000256" key="1">
    <source>
        <dbReference type="ARBA" id="ARBA00022729"/>
    </source>
</evidence>
<accession>A0A7R9BWD8</accession>
<feature type="domain" description="Peptidase S1" evidence="5">
    <location>
        <begin position="66"/>
        <end position="266"/>
    </location>
</feature>
<dbReference type="EMBL" id="OA886393">
    <property type="protein sequence ID" value="CAD7282812.1"/>
    <property type="molecule type" value="Genomic_DNA"/>
</dbReference>
<dbReference type="PANTHER" id="PTHR24258:SF129">
    <property type="entry name" value="LP15124P-RELATED"/>
    <property type="match status" value="1"/>
</dbReference>
<keyword evidence="7" id="KW-1185">Reference proteome</keyword>
<dbReference type="PROSITE" id="PS50240">
    <property type="entry name" value="TRYPSIN_DOM"/>
    <property type="match status" value="1"/>
</dbReference>
<sequence>MDEKGAFGNLIGGNCPDILSVCCLDPETNSLLPPPITAHVPQCGTRHDLGIDVRITYDKNKVEKFGLGRHETQFGEFPWMGILLKESNVNPDGVHFLCGASLIHPQVVMTAAHCLRPAQFNPSTEKLIIRAGEWDTTNDYEPYPHQDRYVTKVVRHPDYQPGPYYNNIALLFLDKPFQLDRHIDTICLPKPGFTFPPGTECIATGFGKNAFENGAYQQIMKKVLVPIVERNYCINLLRSTRLGDRFRLHPTYFCAGGKAGEDTCTGLFTCVSGQPPAVQFTVVHPPAIKRWSLQLPARAVLGLSNPQPTKLRSGHPIVGAPQQLVHLVGPMPGALQIINNQKGGQIAYYNGYLEENDMESISDSEEEAAEGNLKMIIEVLLRTNETR</sequence>
<dbReference type="InterPro" id="IPR043504">
    <property type="entry name" value="Peptidase_S1_PA_chymotrypsin"/>
</dbReference>
<dbReference type="Pfam" id="PF00089">
    <property type="entry name" value="Trypsin"/>
    <property type="match status" value="1"/>
</dbReference>
<dbReference type="PANTHER" id="PTHR24258">
    <property type="entry name" value="SERINE PROTEASE-RELATED"/>
    <property type="match status" value="1"/>
</dbReference>
<dbReference type="OrthoDB" id="6261922at2759"/>
<dbReference type="InterPro" id="IPR018114">
    <property type="entry name" value="TRYPSIN_HIS"/>
</dbReference>
<keyword evidence="2" id="KW-1015">Disulfide bond</keyword>
<dbReference type="SMART" id="SM00020">
    <property type="entry name" value="Tryp_SPc"/>
    <property type="match status" value="1"/>
</dbReference>
<protein>
    <recommendedName>
        <fullName evidence="5">Peptidase S1 domain-containing protein</fullName>
    </recommendedName>
</protein>
<evidence type="ECO:0000313" key="6">
    <source>
        <dbReference type="EMBL" id="CAD7282812.1"/>
    </source>
</evidence>
<evidence type="ECO:0000256" key="4">
    <source>
        <dbReference type="ARBA" id="ARBA00024195"/>
    </source>
</evidence>
<name>A0A7R9BWD8_9CRUS</name>
<reference evidence="6" key="1">
    <citation type="submission" date="2020-11" db="EMBL/GenBank/DDBJ databases">
        <authorList>
            <person name="Tran Van P."/>
        </authorList>
    </citation>
    <scope>NUCLEOTIDE SEQUENCE</scope>
</reference>
<dbReference type="EMBL" id="CAJPEX010004356">
    <property type="protein sequence ID" value="CAG0922964.1"/>
    <property type="molecule type" value="Genomic_DNA"/>
</dbReference>
<dbReference type="Gene3D" id="2.40.10.10">
    <property type="entry name" value="Trypsin-like serine proteases"/>
    <property type="match status" value="1"/>
</dbReference>
<dbReference type="PROSITE" id="PS00134">
    <property type="entry name" value="TRYPSIN_HIS"/>
    <property type="match status" value="1"/>
</dbReference>